<comment type="caution">
    <text evidence="1">The sequence shown here is derived from an EMBL/GenBank/DDBJ whole genome shotgun (WGS) entry which is preliminary data.</text>
</comment>
<protein>
    <submittedName>
        <fullName evidence="1">Uncharacterized protein</fullName>
    </submittedName>
</protein>
<evidence type="ECO:0000313" key="1">
    <source>
        <dbReference type="EMBL" id="EJW85557.1"/>
    </source>
</evidence>
<sequence length="113" mass="13432">MYANKCKDQKPFRKTERCRDNVNRQRDKLFYNRCMLWHMKYKKCNAGYSLNHTKAAGCVNWKLKLLVSNIFQSCYSFRKFSSNCPTRSLKCYTVKSGLFDIKLDSYECHSDLA</sequence>
<name>J9F7T7_WUCBA</name>
<accession>J9F7T7</accession>
<dbReference type="Proteomes" id="UP000004810">
    <property type="component" value="Unassembled WGS sequence"/>
</dbReference>
<dbReference type="AlphaFoldDB" id="J9F7T7"/>
<organism evidence="1 2">
    <name type="scientific">Wuchereria bancrofti</name>
    <dbReference type="NCBI Taxonomy" id="6293"/>
    <lineage>
        <taxon>Eukaryota</taxon>
        <taxon>Metazoa</taxon>
        <taxon>Ecdysozoa</taxon>
        <taxon>Nematoda</taxon>
        <taxon>Chromadorea</taxon>
        <taxon>Rhabditida</taxon>
        <taxon>Spirurina</taxon>
        <taxon>Spiruromorpha</taxon>
        <taxon>Filarioidea</taxon>
        <taxon>Onchocercidae</taxon>
        <taxon>Wuchereria</taxon>
    </lineage>
</organism>
<gene>
    <name evidence="1" type="ORF">WUBG_03531</name>
</gene>
<proteinExistence type="predicted"/>
<dbReference type="EMBL" id="ADBV01001092">
    <property type="protein sequence ID" value="EJW85557.1"/>
    <property type="molecule type" value="Genomic_DNA"/>
</dbReference>
<reference evidence="2" key="1">
    <citation type="submission" date="2012-08" db="EMBL/GenBank/DDBJ databases">
        <title>The Genome Sequence of Wuchereria bancrofti.</title>
        <authorList>
            <person name="Nutman T.B."/>
            <person name="Fink D.L."/>
            <person name="Russ C."/>
            <person name="Young S."/>
            <person name="Zeng Q."/>
            <person name="Koehrsen M."/>
            <person name="Alvarado L."/>
            <person name="Berlin A."/>
            <person name="Chapman S.B."/>
            <person name="Chen Z."/>
            <person name="Freedman E."/>
            <person name="Gellesch M."/>
            <person name="Goldberg J."/>
            <person name="Griggs A."/>
            <person name="Gujja S."/>
            <person name="Heilman E.R."/>
            <person name="Heiman D."/>
            <person name="Hepburn T."/>
            <person name="Howarth C."/>
            <person name="Jen D."/>
            <person name="Larson L."/>
            <person name="Lewis B."/>
            <person name="Mehta T."/>
            <person name="Park D."/>
            <person name="Pearson M."/>
            <person name="Roberts A."/>
            <person name="Saif S."/>
            <person name="Shea T."/>
            <person name="Shenoy N."/>
            <person name="Sisk P."/>
            <person name="Stolte C."/>
            <person name="Sykes S."/>
            <person name="Walk T."/>
            <person name="White J."/>
            <person name="Yandava C."/>
            <person name="Haas B."/>
            <person name="Henn M.R."/>
            <person name="Nusbaum C."/>
            <person name="Birren B."/>
        </authorList>
    </citation>
    <scope>NUCLEOTIDE SEQUENCE [LARGE SCALE GENOMIC DNA]</scope>
    <source>
        <strain evidence="2">NA</strain>
    </source>
</reference>
<evidence type="ECO:0000313" key="2">
    <source>
        <dbReference type="Proteomes" id="UP000004810"/>
    </source>
</evidence>